<gene>
    <name evidence="2" type="ORF">J3998_10585</name>
</gene>
<sequence length="266" mass="30367">MTKDSILDKAQVVVEFLQENPDFFARHPHLLDDLQLPHLHGGSVSLVERQLQQFRQQRDLLKNEFTNMLDIAGENSSLFEKVMQFNLTLMATQNEEQALQQIEKQLQKLFDVDCVKLYSFEMPKRSVAGIQQLGMSNRWSNMLKTLLQPQTPFCGALEKDWREGLFADNGQVSSACMLPLGEKRLWGVLALGRYDLGYENDFGHFFLKLIAQVVTAKLAGIFEEDYQPKLTQREQQVNSEAQPNSKLEDVQSEKVVSISRAATKAD</sequence>
<dbReference type="InterPro" id="IPR029016">
    <property type="entry name" value="GAF-like_dom_sf"/>
</dbReference>
<comment type="caution">
    <text evidence="2">The sequence shown here is derived from an EMBL/GenBank/DDBJ whole genome shotgun (WGS) entry which is preliminary data.</text>
</comment>
<protein>
    <submittedName>
        <fullName evidence="2">DUF484 family protein</fullName>
    </submittedName>
</protein>
<dbReference type="Gene3D" id="3.30.450.40">
    <property type="match status" value="1"/>
</dbReference>
<reference evidence="2 3" key="1">
    <citation type="submission" date="2021-03" db="EMBL/GenBank/DDBJ databases">
        <title>Thiomicrorhabdus sp.nov.,novel sulfur-oxidizing bacteria isolated from coastal sediment.</title>
        <authorList>
            <person name="Liu X."/>
        </authorList>
    </citation>
    <scope>NUCLEOTIDE SEQUENCE [LARGE SCALE GENOMIC DNA]</scope>
    <source>
        <strain evidence="2 3">6S2-11</strain>
    </source>
</reference>
<dbReference type="InterPro" id="IPR007435">
    <property type="entry name" value="DUF484"/>
</dbReference>
<organism evidence="2 3">
    <name type="scientific">Thiomicrorhabdus marina</name>
    <dbReference type="NCBI Taxonomy" id="2818442"/>
    <lineage>
        <taxon>Bacteria</taxon>
        <taxon>Pseudomonadati</taxon>
        <taxon>Pseudomonadota</taxon>
        <taxon>Gammaproteobacteria</taxon>
        <taxon>Thiotrichales</taxon>
        <taxon>Piscirickettsiaceae</taxon>
        <taxon>Thiomicrorhabdus</taxon>
    </lineage>
</organism>
<dbReference type="EMBL" id="JAGETV010000023">
    <property type="protein sequence ID" value="MBO1928021.1"/>
    <property type="molecule type" value="Genomic_DNA"/>
</dbReference>
<dbReference type="Proteomes" id="UP000664835">
    <property type="component" value="Unassembled WGS sequence"/>
</dbReference>
<name>A0ABS3Q6U1_9GAMM</name>
<dbReference type="RefSeq" id="WP_208150632.1">
    <property type="nucleotide sequence ID" value="NZ_JAGETV010000023.1"/>
</dbReference>
<dbReference type="Pfam" id="PF04340">
    <property type="entry name" value="DUF484"/>
    <property type="match status" value="1"/>
</dbReference>
<feature type="compositionally biased region" description="Polar residues" evidence="1">
    <location>
        <begin position="233"/>
        <end position="245"/>
    </location>
</feature>
<dbReference type="SUPFAM" id="SSF55781">
    <property type="entry name" value="GAF domain-like"/>
    <property type="match status" value="1"/>
</dbReference>
<keyword evidence="3" id="KW-1185">Reference proteome</keyword>
<proteinExistence type="predicted"/>
<dbReference type="PANTHER" id="PTHR38765">
    <property type="entry name" value="DUF484 DOMAIN-CONTAINING PROTEIN"/>
    <property type="match status" value="1"/>
</dbReference>
<accession>A0ABS3Q6U1</accession>
<feature type="region of interest" description="Disordered" evidence="1">
    <location>
        <begin position="233"/>
        <end position="253"/>
    </location>
</feature>
<evidence type="ECO:0000313" key="2">
    <source>
        <dbReference type="EMBL" id="MBO1928021.1"/>
    </source>
</evidence>
<dbReference type="PANTHER" id="PTHR38765:SF1">
    <property type="entry name" value="DUF484 DOMAIN-CONTAINING PROTEIN"/>
    <property type="match status" value="1"/>
</dbReference>
<evidence type="ECO:0000313" key="3">
    <source>
        <dbReference type="Proteomes" id="UP000664835"/>
    </source>
</evidence>
<evidence type="ECO:0000256" key="1">
    <source>
        <dbReference type="SAM" id="MobiDB-lite"/>
    </source>
</evidence>